<dbReference type="GO" id="GO:0051276">
    <property type="term" value="P:chromosome organization"/>
    <property type="evidence" value="ECO:0007669"/>
    <property type="project" value="InterPro"/>
</dbReference>
<keyword evidence="2" id="KW-1185">Reference proteome</keyword>
<organism evidence="1 2">
    <name type="scientific">Polarella glacialis</name>
    <name type="common">Dinoflagellate</name>
    <dbReference type="NCBI Taxonomy" id="89957"/>
    <lineage>
        <taxon>Eukaryota</taxon>
        <taxon>Sar</taxon>
        <taxon>Alveolata</taxon>
        <taxon>Dinophyceae</taxon>
        <taxon>Suessiales</taxon>
        <taxon>Suessiaceae</taxon>
        <taxon>Polarella</taxon>
    </lineage>
</organism>
<sequence>MPLPMRAWKAGMKAEKAKAAKKVMMKIANAKLMKKVMKKGMKIAKKKKTKEVSKIASGQLAKWGVFRGSLEKSATDLRKSDLVMRKKDKIVYHKRHASGKKTYAHIKAWTMVCQTAHN</sequence>
<gene>
    <name evidence="1" type="ORF">PGLA1383_LOCUS11064</name>
</gene>
<comment type="caution">
    <text evidence="1">The sequence shown here is derived from an EMBL/GenBank/DDBJ whole genome shotgun (WGS) entry which is preliminary data.</text>
</comment>
<dbReference type="Proteomes" id="UP000654075">
    <property type="component" value="Unassembled WGS sequence"/>
</dbReference>
<protein>
    <submittedName>
        <fullName evidence="1">Uncharacterized protein</fullName>
    </submittedName>
</protein>
<dbReference type="InterPro" id="IPR043928">
    <property type="entry name" value="DNVP"/>
</dbReference>
<dbReference type="EMBL" id="CAJNNV010005653">
    <property type="protein sequence ID" value="CAE8592410.1"/>
    <property type="molecule type" value="Genomic_DNA"/>
</dbReference>
<evidence type="ECO:0000313" key="1">
    <source>
        <dbReference type="EMBL" id="CAE8592410.1"/>
    </source>
</evidence>
<evidence type="ECO:0000313" key="2">
    <source>
        <dbReference type="Proteomes" id="UP000654075"/>
    </source>
</evidence>
<proteinExistence type="predicted"/>
<name>A0A813E149_POLGL</name>
<dbReference type="GO" id="GO:0003677">
    <property type="term" value="F:DNA binding"/>
    <property type="evidence" value="ECO:0007669"/>
    <property type="project" value="InterPro"/>
</dbReference>
<dbReference type="AlphaFoldDB" id="A0A813E149"/>
<dbReference type="Pfam" id="PF19060">
    <property type="entry name" value="DVNP"/>
    <property type="match status" value="1"/>
</dbReference>
<reference evidence="1" key="1">
    <citation type="submission" date="2021-02" db="EMBL/GenBank/DDBJ databases">
        <authorList>
            <person name="Dougan E. K."/>
            <person name="Rhodes N."/>
            <person name="Thang M."/>
            <person name="Chan C."/>
        </authorList>
    </citation>
    <scope>NUCLEOTIDE SEQUENCE</scope>
</reference>
<accession>A0A813E149</accession>